<dbReference type="EMBL" id="CAJVPJ010000209">
    <property type="protein sequence ID" value="CAG8495751.1"/>
    <property type="molecule type" value="Genomic_DNA"/>
</dbReference>
<dbReference type="SUPFAM" id="SSF55455">
    <property type="entry name" value="SRF-like"/>
    <property type="match status" value="1"/>
</dbReference>
<dbReference type="SMART" id="SM00432">
    <property type="entry name" value="MADS"/>
    <property type="match status" value="1"/>
</dbReference>
<dbReference type="GO" id="GO:0030154">
    <property type="term" value="P:cell differentiation"/>
    <property type="evidence" value="ECO:0007669"/>
    <property type="project" value="TreeGrafter"/>
</dbReference>
<sequence>MGRKKIQIKPIKDERNRQVTFLKRKFGLMKKAYELSVLCDCEIALIIFNSNNKLVQYASTDIDKILLKYTEYSEPHESKGNHDFANTADVDDDDNPPATVYDPSSTPEQKQATPPSYQHNPYHVSYNNGMYAPSPQPYIVQQPQQYYGQMSQVTPIPHQSMMAMSMPMSVNVAPNSQSSLSASPIPAPLQMGVPMPNNSSMPSTQSSLSSTMSNTMTQVIPGVVQQAQQSPQLQHSTTQMHSPQLRHSPQLSQGAMDTPPSGTDIVTSPPLVSPTPKKPKLRVQIPEQKDGKGGNCTQCVIVKQDPTPDQDETPEDSQQMPMASMPLSTRPTPTTADAGPASAITSSQFGPNLPSPSTFFNEFYKSELPSPLAFSQTPTSAQTSAFHWPPHRPQHQPSPLAKQDGVSVKNARPDDDDVNVIGNGEPEKKRLKV</sequence>
<dbReference type="GO" id="GO:0045944">
    <property type="term" value="P:positive regulation of transcription by RNA polymerase II"/>
    <property type="evidence" value="ECO:0007669"/>
    <property type="project" value="InterPro"/>
</dbReference>
<dbReference type="GO" id="GO:0000978">
    <property type="term" value="F:RNA polymerase II cis-regulatory region sequence-specific DNA binding"/>
    <property type="evidence" value="ECO:0007669"/>
    <property type="project" value="TreeGrafter"/>
</dbReference>
<evidence type="ECO:0000313" key="9">
    <source>
        <dbReference type="EMBL" id="CAG8495751.1"/>
    </source>
</evidence>
<feature type="compositionally biased region" description="Polar residues" evidence="7">
    <location>
        <begin position="373"/>
        <end position="385"/>
    </location>
</feature>
<evidence type="ECO:0000256" key="3">
    <source>
        <dbReference type="ARBA" id="ARBA00023125"/>
    </source>
</evidence>
<dbReference type="InterPro" id="IPR002100">
    <property type="entry name" value="TF_MADSbox"/>
</dbReference>
<proteinExistence type="inferred from homology"/>
<evidence type="ECO:0000256" key="5">
    <source>
        <dbReference type="ARBA" id="ARBA00023242"/>
    </source>
</evidence>
<dbReference type="GO" id="GO:0000981">
    <property type="term" value="F:DNA-binding transcription factor activity, RNA polymerase II-specific"/>
    <property type="evidence" value="ECO:0007669"/>
    <property type="project" value="TreeGrafter"/>
</dbReference>
<feature type="region of interest" description="Disordered" evidence="7">
    <location>
        <begin position="370"/>
        <end position="433"/>
    </location>
</feature>
<feature type="region of interest" description="Disordered" evidence="7">
    <location>
        <begin position="225"/>
        <end position="281"/>
    </location>
</feature>
<feature type="compositionally biased region" description="Low complexity" evidence="7">
    <location>
        <begin position="225"/>
        <end position="234"/>
    </location>
</feature>
<organism evidence="9 10">
    <name type="scientific">Paraglomus occultum</name>
    <dbReference type="NCBI Taxonomy" id="144539"/>
    <lineage>
        <taxon>Eukaryota</taxon>
        <taxon>Fungi</taxon>
        <taxon>Fungi incertae sedis</taxon>
        <taxon>Mucoromycota</taxon>
        <taxon>Glomeromycotina</taxon>
        <taxon>Glomeromycetes</taxon>
        <taxon>Paraglomerales</taxon>
        <taxon>Paraglomeraceae</taxon>
        <taxon>Paraglomus</taxon>
    </lineage>
</organism>
<gene>
    <name evidence="9" type="ORF">POCULU_LOCUS2311</name>
</gene>
<accession>A0A9N8ZHA9</accession>
<evidence type="ECO:0000313" key="10">
    <source>
        <dbReference type="Proteomes" id="UP000789572"/>
    </source>
</evidence>
<dbReference type="PROSITE" id="PS50066">
    <property type="entry name" value="MADS_BOX_2"/>
    <property type="match status" value="1"/>
</dbReference>
<comment type="similarity">
    <text evidence="6">Belongs to the MEF2 family.</text>
</comment>
<name>A0A9N8ZHA9_9GLOM</name>
<dbReference type="Pfam" id="PF00319">
    <property type="entry name" value="SRF-TF"/>
    <property type="match status" value="1"/>
</dbReference>
<dbReference type="GO" id="GO:0005634">
    <property type="term" value="C:nucleus"/>
    <property type="evidence" value="ECO:0007669"/>
    <property type="project" value="UniProtKB-SubCell"/>
</dbReference>
<feature type="compositionally biased region" description="Polar residues" evidence="7">
    <location>
        <begin position="317"/>
        <end position="335"/>
    </location>
</feature>
<keyword evidence="5" id="KW-0539">Nucleus</keyword>
<dbReference type="PRINTS" id="PR00404">
    <property type="entry name" value="MADSDOMAIN"/>
</dbReference>
<evidence type="ECO:0000256" key="1">
    <source>
        <dbReference type="ARBA" id="ARBA00004123"/>
    </source>
</evidence>
<feature type="region of interest" description="Disordered" evidence="7">
    <location>
        <begin position="304"/>
        <end position="350"/>
    </location>
</feature>
<evidence type="ECO:0000256" key="7">
    <source>
        <dbReference type="SAM" id="MobiDB-lite"/>
    </source>
</evidence>
<dbReference type="OrthoDB" id="1898716at2759"/>
<comment type="subcellular location">
    <subcellularLocation>
        <location evidence="1">Nucleus</location>
    </subcellularLocation>
</comment>
<feature type="region of interest" description="Disordered" evidence="7">
    <location>
        <begin position="75"/>
        <end position="119"/>
    </location>
</feature>
<protein>
    <submittedName>
        <fullName evidence="9">1557_t:CDS:1</fullName>
    </submittedName>
</protein>
<reference evidence="9" key="1">
    <citation type="submission" date="2021-06" db="EMBL/GenBank/DDBJ databases">
        <authorList>
            <person name="Kallberg Y."/>
            <person name="Tangrot J."/>
            <person name="Rosling A."/>
        </authorList>
    </citation>
    <scope>NUCLEOTIDE SEQUENCE</scope>
    <source>
        <strain evidence="9">IA702</strain>
    </source>
</reference>
<dbReference type="InterPro" id="IPR036879">
    <property type="entry name" value="TF_MADSbox_sf"/>
</dbReference>
<evidence type="ECO:0000256" key="6">
    <source>
        <dbReference type="ARBA" id="ARBA00025805"/>
    </source>
</evidence>
<keyword evidence="4" id="KW-0804">Transcription</keyword>
<dbReference type="GO" id="GO:0046983">
    <property type="term" value="F:protein dimerization activity"/>
    <property type="evidence" value="ECO:0007669"/>
    <property type="project" value="InterPro"/>
</dbReference>
<dbReference type="InterPro" id="IPR033896">
    <property type="entry name" value="MEF2-like_N"/>
</dbReference>
<dbReference type="Gene3D" id="3.40.1810.10">
    <property type="entry name" value="Transcription factor, MADS-box"/>
    <property type="match status" value="1"/>
</dbReference>
<dbReference type="AlphaFoldDB" id="A0A9N8ZHA9"/>
<feature type="domain" description="MADS-box" evidence="8">
    <location>
        <begin position="1"/>
        <end position="61"/>
    </location>
</feature>
<dbReference type="PANTHER" id="PTHR11945">
    <property type="entry name" value="MADS BOX PROTEIN"/>
    <property type="match status" value="1"/>
</dbReference>
<dbReference type="Proteomes" id="UP000789572">
    <property type="component" value="Unassembled WGS sequence"/>
</dbReference>
<evidence type="ECO:0000256" key="2">
    <source>
        <dbReference type="ARBA" id="ARBA00023015"/>
    </source>
</evidence>
<dbReference type="PROSITE" id="PS00350">
    <property type="entry name" value="MADS_BOX_1"/>
    <property type="match status" value="1"/>
</dbReference>
<feature type="compositionally biased region" description="Polar residues" evidence="7">
    <location>
        <begin position="102"/>
        <end position="119"/>
    </location>
</feature>
<keyword evidence="10" id="KW-1185">Reference proteome</keyword>
<keyword evidence="2" id="KW-0805">Transcription regulation</keyword>
<comment type="caution">
    <text evidence="9">The sequence shown here is derived from an EMBL/GenBank/DDBJ whole genome shotgun (WGS) entry which is preliminary data.</text>
</comment>
<dbReference type="PANTHER" id="PTHR11945:SF534">
    <property type="entry name" value="MYOCYTE-SPECIFIC ENHANCER FACTOR 2"/>
    <property type="match status" value="1"/>
</dbReference>
<keyword evidence="3" id="KW-0238">DNA-binding</keyword>
<feature type="compositionally biased region" description="Polar residues" evidence="7">
    <location>
        <begin position="235"/>
        <end position="266"/>
    </location>
</feature>
<dbReference type="CDD" id="cd00265">
    <property type="entry name" value="MADS_MEF2_like"/>
    <property type="match status" value="1"/>
</dbReference>
<evidence type="ECO:0000256" key="4">
    <source>
        <dbReference type="ARBA" id="ARBA00023163"/>
    </source>
</evidence>
<evidence type="ECO:0000259" key="8">
    <source>
        <dbReference type="PROSITE" id="PS50066"/>
    </source>
</evidence>